<organism evidence="1 2">
    <name type="scientific">Avena sativa</name>
    <name type="common">Oat</name>
    <dbReference type="NCBI Taxonomy" id="4498"/>
    <lineage>
        <taxon>Eukaryota</taxon>
        <taxon>Viridiplantae</taxon>
        <taxon>Streptophyta</taxon>
        <taxon>Embryophyta</taxon>
        <taxon>Tracheophyta</taxon>
        <taxon>Spermatophyta</taxon>
        <taxon>Magnoliopsida</taxon>
        <taxon>Liliopsida</taxon>
        <taxon>Poales</taxon>
        <taxon>Poaceae</taxon>
        <taxon>BOP clade</taxon>
        <taxon>Pooideae</taxon>
        <taxon>Poodae</taxon>
        <taxon>Poeae</taxon>
        <taxon>Poeae Chloroplast Group 1 (Aveneae type)</taxon>
        <taxon>Aveninae</taxon>
        <taxon>Avena</taxon>
    </lineage>
</organism>
<evidence type="ECO:0000313" key="1">
    <source>
        <dbReference type="EnsemblPlants" id="AVESA.00010b.r2.6DG1182220.2.CDS"/>
    </source>
</evidence>
<dbReference type="EnsemblPlants" id="AVESA.00010b.r2.6DG1182220.2">
    <property type="protein sequence ID" value="AVESA.00010b.r2.6DG1182220.2.CDS"/>
    <property type="gene ID" value="AVESA.00010b.r2.6DG1182220"/>
</dbReference>
<sequence length="442" mass="49174">MGRVTSSFCDLRAWMEKTPSSAVRPVRLHSPMTSLRRLKSPAPAARPLEDDNLLPEILLRLPPQPSSLPRASLVCKRWLGLVSDTGFLCRFRSHHRRNPPLLGLFCEDVIRISFIPTLATPNRVPSGRLSFQFDEGDQCRFMGCRHGLALIFNATRLQVQLWHPVTGKQLRLAVPREFGTAEGMLIQNGAVLRADGYVHTGRRSSPSPSPSTLKVVLVGQDVRYTRAFACVYSFETRLWSNLISTPLPSRDNSMGVPNVIPGRIPCLISMDDPGVLVGNSLYWNLLGNSRAILELDLDRQSLSVIPMPVDTYADHGASFRVMPAECGGLGLFFLSDFSAQLWNRNTSSDGVSSWVMGRTIELDKLLSLDSVVSLSIQGFAEDNNVVFLQTPIDLFMVQLESLQFRKLFETRLWCIYHPFASVYTSETGIGVGRDGAELSHKS</sequence>
<protein>
    <submittedName>
        <fullName evidence="1">Uncharacterized protein</fullName>
    </submittedName>
</protein>
<keyword evidence="2" id="KW-1185">Reference proteome</keyword>
<dbReference type="Proteomes" id="UP001732700">
    <property type="component" value="Chromosome 6D"/>
</dbReference>
<name>A0ACD5ZFB9_AVESA</name>
<accession>A0ACD5ZFB9</accession>
<reference evidence="1" key="1">
    <citation type="submission" date="2021-05" db="EMBL/GenBank/DDBJ databases">
        <authorList>
            <person name="Scholz U."/>
            <person name="Mascher M."/>
            <person name="Fiebig A."/>
        </authorList>
    </citation>
    <scope>NUCLEOTIDE SEQUENCE [LARGE SCALE GENOMIC DNA]</scope>
</reference>
<reference evidence="1" key="2">
    <citation type="submission" date="2025-09" db="UniProtKB">
        <authorList>
            <consortium name="EnsemblPlants"/>
        </authorList>
    </citation>
    <scope>IDENTIFICATION</scope>
</reference>
<evidence type="ECO:0000313" key="2">
    <source>
        <dbReference type="Proteomes" id="UP001732700"/>
    </source>
</evidence>
<proteinExistence type="predicted"/>